<feature type="domain" description="Homeobox" evidence="7">
    <location>
        <begin position="73"/>
        <end position="133"/>
    </location>
</feature>
<dbReference type="STRING" id="29172.A0A0D8XTA2"/>
<dbReference type="AlphaFoldDB" id="A0A0D8XTA2"/>
<dbReference type="PROSITE" id="PS50071">
    <property type="entry name" value="HOMEOBOX_2"/>
    <property type="match status" value="1"/>
</dbReference>
<dbReference type="GO" id="GO:0000981">
    <property type="term" value="F:DNA-binding transcription factor activity, RNA polymerase II-specific"/>
    <property type="evidence" value="ECO:0007669"/>
    <property type="project" value="InterPro"/>
</dbReference>
<dbReference type="PANTHER" id="PTHR24339:SF28">
    <property type="entry name" value="E5-RELATED"/>
    <property type="match status" value="1"/>
</dbReference>
<name>A0A0D8XTA2_DICVI</name>
<comment type="subcellular location">
    <subcellularLocation>
        <location evidence="1 5 6">Nucleus</location>
    </subcellularLocation>
</comment>
<evidence type="ECO:0000256" key="1">
    <source>
        <dbReference type="ARBA" id="ARBA00004123"/>
    </source>
</evidence>
<gene>
    <name evidence="8" type="ORF">DICVIV_08347</name>
</gene>
<reference evidence="9" key="2">
    <citation type="journal article" date="2016" name="Sci. Rep.">
        <title>Dictyocaulus viviparus genome, variome and transcriptome elucidate lungworm biology and support future intervention.</title>
        <authorList>
            <person name="McNulty S.N."/>
            <person name="Strube C."/>
            <person name="Rosa B.A."/>
            <person name="Martin J.C."/>
            <person name="Tyagi R."/>
            <person name="Choi Y.J."/>
            <person name="Wang Q."/>
            <person name="Hallsworth Pepin K."/>
            <person name="Zhang X."/>
            <person name="Ozersky P."/>
            <person name="Wilson R.K."/>
            <person name="Sternberg P.W."/>
            <person name="Gasser R.B."/>
            <person name="Mitreva M."/>
        </authorList>
    </citation>
    <scope>NUCLEOTIDE SEQUENCE [LARGE SCALE GENOMIC DNA]</scope>
    <source>
        <strain evidence="9">HannoverDv2000</strain>
    </source>
</reference>
<feature type="DNA-binding region" description="Homeobox" evidence="5">
    <location>
        <begin position="75"/>
        <end position="134"/>
    </location>
</feature>
<organism evidence="8 9">
    <name type="scientific">Dictyocaulus viviparus</name>
    <name type="common">Bovine lungworm</name>
    <dbReference type="NCBI Taxonomy" id="29172"/>
    <lineage>
        <taxon>Eukaryota</taxon>
        <taxon>Metazoa</taxon>
        <taxon>Ecdysozoa</taxon>
        <taxon>Nematoda</taxon>
        <taxon>Chromadorea</taxon>
        <taxon>Rhabditida</taxon>
        <taxon>Rhabditina</taxon>
        <taxon>Rhabditomorpha</taxon>
        <taxon>Strongyloidea</taxon>
        <taxon>Metastrongylidae</taxon>
        <taxon>Dictyocaulus</taxon>
    </lineage>
</organism>
<evidence type="ECO:0000256" key="4">
    <source>
        <dbReference type="ARBA" id="ARBA00023242"/>
    </source>
</evidence>
<dbReference type="SUPFAM" id="SSF46689">
    <property type="entry name" value="Homeodomain-like"/>
    <property type="match status" value="1"/>
</dbReference>
<dbReference type="SMART" id="SM00389">
    <property type="entry name" value="HOX"/>
    <property type="match status" value="1"/>
</dbReference>
<evidence type="ECO:0000256" key="3">
    <source>
        <dbReference type="ARBA" id="ARBA00023155"/>
    </source>
</evidence>
<dbReference type="PANTHER" id="PTHR24339">
    <property type="entry name" value="HOMEOBOX PROTEIN EMX-RELATED"/>
    <property type="match status" value="1"/>
</dbReference>
<dbReference type="OrthoDB" id="6159439at2759"/>
<dbReference type="GO" id="GO:0000978">
    <property type="term" value="F:RNA polymerase II cis-regulatory region sequence-specific DNA binding"/>
    <property type="evidence" value="ECO:0007669"/>
    <property type="project" value="TreeGrafter"/>
</dbReference>
<evidence type="ECO:0000313" key="8">
    <source>
        <dbReference type="EMBL" id="KJH45611.1"/>
    </source>
</evidence>
<evidence type="ECO:0000256" key="6">
    <source>
        <dbReference type="RuleBase" id="RU000682"/>
    </source>
</evidence>
<keyword evidence="3 5" id="KW-0371">Homeobox</keyword>
<keyword evidence="4 5" id="KW-0539">Nucleus</keyword>
<keyword evidence="2 5" id="KW-0238">DNA-binding</keyword>
<dbReference type="InterPro" id="IPR017970">
    <property type="entry name" value="Homeobox_CS"/>
</dbReference>
<evidence type="ECO:0000259" key="7">
    <source>
        <dbReference type="PROSITE" id="PS50071"/>
    </source>
</evidence>
<reference evidence="8 9" key="1">
    <citation type="submission" date="2013-11" db="EMBL/GenBank/DDBJ databases">
        <title>Draft genome of the bovine lungworm Dictyocaulus viviparus.</title>
        <authorList>
            <person name="Mitreva M."/>
        </authorList>
    </citation>
    <scope>NUCLEOTIDE SEQUENCE [LARGE SCALE GENOMIC DNA]</scope>
    <source>
        <strain evidence="8 9">HannoverDv2000</strain>
    </source>
</reference>
<protein>
    <submittedName>
        <fullName evidence="8">Homeobox domain protein</fullName>
    </submittedName>
</protein>
<dbReference type="InterPro" id="IPR050877">
    <property type="entry name" value="EMX-VAX-Noto_Homeobox_TFs"/>
</dbReference>
<dbReference type="CDD" id="cd00086">
    <property type="entry name" value="homeodomain"/>
    <property type="match status" value="1"/>
</dbReference>
<proteinExistence type="predicted"/>
<accession>A0A0D8XTA2</accession>
<dbReference type="InterPro" id="IPR001356">
    <property type="entry name" value="HD"/>
</dbReference>
<dbReference type="InterPro" id="IPR009057">
    <property type="entry name" value="Homeodomain-like_sf"/>
</dbReference>
<evidence type="ECO:0000313" key="9">
    <source>
        <dbReference type="Proteomes" id="UP000053766"/>
    </source>
</evidence>
<evidence type="ECO:0000256" key="2">
    <source>
        <dbReference type="ARBA" id="ARBA00023125"/>
    </source>
</evidence>
<dbReference type="Gene3D" id="1.10.10.60">
    <property type="entry name" value="Homeodomain-like"/>
    <property type="match status" value="1"/>
</dbReference>
<keyword evidence="9" id="KW-1185">Reference proteome</keyword>
<dbReference type="EMBL" id="KN716398">
    <property type="protein sequence ID" value="KJH45611.1"/>
    <property type="molecule type" value="Genomic_DNA"/>
</dbReference>
<evidence type="ECO:0000256" key="5">
    <source>
        <dbReference type="PROSITE-ProRule" id="PRU00108"/>
    </source>
</evidence>
<sequence length="187" mass="21434">MFVQSNDDKIIQGEVIVNVAASIALMIYNARKKLQMDTSNTVPSTSVTSMTDPLRNVSASNDVTQNRMHWSKSLNRRRRTKFSPSQLQVLEEVFSQQQYLVGNERSRLAAFLNVGIVQVKVWFQNRRIRWRREQRRGTMVASYCRAFTTPTTSSAAKRNVGAAASEQAHEINRMAKKFCDRIFLQES</sequence>
<dbReference type="GO" id="GO:0005634">
    <property type="term" value="C:nucleus"/>
    <property type="evidence" value="ECO:0007669"/>
    <property type="project" value="UniProtKB-SubCell"/>
</dbReference>
<dbReference type="PROSITE" id="PS00027">
    <property type="entry name" value="HOMEOBOX_1"/>
    <property type="match status" value="1"/>
</dbReference>
<dbReference type="Proteomes" id="UP000053766">
    <property type="component" value="Unassembled WGS sequence"/>
</dbReference>
<dbReference type="Pfam" id="PF00046">
    <property type="entry name" value="Homeodomain"/>
    <property type="match status" value="1"/>
</dbReference>